<evidence type="ECO:0000259" key="6">
    <source>
        <dbReference type="Pfam" id="PF08546"/>
    </source>
</evidence>
<dbReference type="EMBL" id="BLZA01000043">
    <property type="protein sequence ID" value="GHJ89501.1"/>
    <property type="molecule type" value="Genomic_DNA"/>
</dbReference>
<feature type="domain" description="Ketopantoate reductase C-terminal" evidence="6">
    <location>
        <begin position="196"/>
        <end position="320"/>
    </location>
</feature>
<evidence type="ECO:0000256" key="4">
    <source>
        <dbReference type="RuleBase" id="RU362068"/>
    </source>
</evidence>
<dbReference type="InterPro" id="IPR013752">
    <property type="entry name" value="KPA_reductase"/>
</dbReference>
<dbReference type="GO" id="GO:0008677">
    <property type="term" value="F:2-dehydropantoate 2-reductase activity"/>
    <property type="evidence" value="ECO:0007669"/>
    <property type="project" value="UniProtKB-EC"/>
</dbReference>
<dbReference type="Pfam" id="PF02558">
    <property type="entry name" value="ApbA"/>
    <property type="match status" value="1"/>
</dbReference>
<dbReference type="EC" id="1.1.1.169" evidence="4"/>
<evidence type="ECO:0000256" key="1">
    <source>
        <dbReference type="ARBA" id="ARBA00007870"/>
    </source>
</evidence>
<keyword evidence="8" id="KW-1185">Reference proteome</keyword>
<dbReference type="NCBIfam" id="TIGR00745">
    <property type="entry name" value="apbA_panE"/>
    <property type="match status" value="1"/>
</dbReference>
<dbReference type="PANTHER" id="PTHR21708:SF30">
    <property type="entry name" value="2-DEHYDROPANTOATE 2-REDUCTASE-RELATED"/>
    <property type="match status" value="1"/>
</dbReference>
<gene>
    <name evidence="7" type="ORF">NliqN6_5903</name>
</gene>
<comment type="caution">
    <text evidence="7">The sequence shown here is derived from an EMBL/GenBank/DDBJ whole genome shotgun (WGS) entry which is preliminary data.</text>
</comment>
<dbReference type="Gene3D" id="1.10.1040.10">
    <property type="entry name" value="N-(1-d-carboxylethyl)-l-norvaline Dehydrogenase, domain 2"/>
    <property type="match status" value="1"/>
</dbReference>
<dbReference type="Gene3D" id="3.40.50.720">
    <property type="entry name" value="NAD(P)-binding Rossmann-like Domain"/>
    <property type="match status" value="1"/>
</dbReference>
<dbReference type="FunFam" id="1.10.1040.10:FF:000017">
    <property type="entry name" value="2-dehydropantoate 2-reductase"/>
    <property type="match status" value="1"/>
</dbReference>
<dbReference type="InterPro" id="IPR008927">
    <property type="entry name" value="6-PGluconate_DH-like_C_sf"/>
</dbReference>
<evidence type="ECO:0000256" key="2">
    <source>
        <dbReference type="ARBA" id="ARBA00022857"/>
    </source>
</evidence>
<evidence type="ECO:0000256" key="3">
    <source>
        <dbReference type="ARBA" id="ARBA00023002"/>
    </source>
</evidence>
<dbReference type="GO" id="GO:0015940">
    <property type="term" value="P:pantothenate biosynthetic process"/>
    <property type="evidence" value="ECO:0007669"/>
    <property type="project" value="InterPro"/>
</dbReference>
<dbReference type="Proteomes" id="UP000620104">
    <property type="component" value="Unassembled WGS sequence"/>
</dbReference>
<reference evidence="7" key="1">
    <citation type="submission" date="2020-07" db="EMBL/GenBank/DDBJ databases">
        <title>Draft Genome Sequence of a Deep-Sea Yeast, Naganishia (Cryptococcus) liquefaciens strain N6.</title>
        <authorList>
            <person name="Han Y.W."/>
            <person name="Kajitani R."/>
            <person name="Morimoto H."/>
            <person name="Parhat M."/>
            <person name="Tsubouchi H."/>
            <person name="Bakenova O."/>
            <person name="Ogata M."/>
            <person name="Argunhan B."/>
            <person name="Aoki R."/>
            <person name="Kajiwara S."/>
            <person name="Itoh T."/>
            <person name="Iwasaki H."/>
        </authorList>
    </citation>
    <scope>NUCLEOTIDE SEQUENCE</scope>
    <source>
        <strain evidence="7">N6</strain>
    </source>
</reference>
<dbReference type="InterPro" id="IPR013332">
    <property type="entry name" value="KPR_N"/>
</dbReference>
<dbReference type="PANTHER" id="PTHR21708">
    <property type="entry name" value="PROBABLE 2-DEHYDROPANTOATE 2-REDUCTASE"/>
    <property type="match status" value="1"/>
</dbReference>
<name>A0A8H3YJG3_9TREE</name>
<organism evidence="7 8">
    <name type="scientific">Naganishia liquefaciens</name>
    <dbReference type="NCBI Taxonomy" id="104408"/>
    <lineage>
        <taxon>Eukaryota</taxon>
        <taxon>Fungi</taxon>
        <taxon>Dikarya</taxon>
        <taxon>Basidiomycota</taxon>
        <taxon>Agaricomycotina</taxon>
        <taxon>Tremellomycetes</taxon>
        <taxon>Filobasidiales</taxon>
        <taxon>Filobasidiaceae</taxon>
        <taxon>Naganishia</taxon>
    </lineage>
</organism>
<feature type="domain" description="Ketopantoate reductase N-terminal" evidence="5">
    <location>
        <begin position="9"/>
        <end position="161"/>
    </location>
</feature>
<comment type="catalytic activity">
    <reaction evidence="4">
        <text>(R)-pantoate + NADP(+) = 2-dehydropantoate + NADPH + H(+)</text>
        <dbReference type="Rhea" id="RHEA:16233"/>
        <dbReference type="ChEBI" id="CHEBI:11561"/>
        <dbReference type="ChEBI" id="CHEBI:15378"/>
        <dbReference type="ChEBI" id="CHEBI:15980"/>
        <dbReference type="ChEBI" id="CHEBI:57783"/>
        <dbReference type="ChEBI" id="CHEBI:58349"/>
        <dbReference type="EC" id="1.1.1.169"/>
    </reaction>
</comment>
<accession>A0A8H3YJG3</accession>
<dbReference type="InterPro" id="IPR003710">
    <property type="entry name" value="ApbA"/>
</dbReference>
<protein>
    <recommendedName>
        <fullName evidence="4">2-dehydropantoate 2-reductase</fullName>
        <ecNumber evidence="4">1.1.1.169</ecNumber>
    </recommendedName>
    <alternativeName>
        <fullName evidence="4">Ketopantoate reductase</fullName>
    </alternativeName>
</protein>
<dbReference type="Pfam" id="PF08546">
    <property type="entry name" value="ApbA_C"/>
    <property type="match status" value="1"/>
</dbReference>
<comment type="similarity">
    <text evidence="1 4">Belongs to the ketopantoate reductase family.</text>
</comment>
<evidence type="ECO:0000259" key="5">
    <source>
        <dbReference type="Pfam" id="PF02558"/>
    </source>
</evidence>
<evidence type="ECO:0000313" key="8">
    <source>
        <dbReference type="Proteomes" id="UP000620104"/>
    </source>
</evidence>
<keyword evidence="2 4" id="KW-0521">NADP</keyword>
<dbReference type="OrthoDB" id="3609at2759"/>
<sequence length="332" mass="35903">MTTTRPNVLLFGVGSIGSVYAAILILSKRCSVHVVARSNYDALQKQGLTLRSSKFGDHEGLRFDGVYRTCEEAANSGTRFDYVVCSNKALLDAKPSLSDILQPVVTDGTAIVLLQNGVGVEEPLHEAFPNNTVLSACVWTGAKVLGPGEAEQFNREGLTIGVDHAEALSAEQEQKQLDVFVEMSRAGGSDVTVCDDIQSERWVKVIWNACWNAVTTATQLRTNRFLEASPQAMMLSRAIMGEVVDVARAKGLTVPDGSVDKLIEQCTSVKDGLPSSMLDDYVAGRPTEVEVILGTPLREGLRLGVPVPSLIAMYSIIKALDWKNAHPEEAKI</sequence>
<dbReference type="SUPFAM" id="SSF48179">
    <property type="entry name" value="6-phosphogluconate dehydrogenase C-terminal domain-like"/>
    <property type="match status" value="1"/>
</dbReference>
<dbReference type="AlphaFoldDB" id="A0A8H3YJG3"/>
<dbReference type="GO" id="GO:0005737">
    <property type="term" value="C:cytoplasm"/>
    <property type="evidence" value="ECO:0007669"/>
    <property type="project" value="TreeGrafter"/>
</dbReference>
<dbReference type="InterPro" id="IPR051402">
    <property type="entry name" value="KPR-Related"/>
</dbReference>
<comment type="function">
    <text evidence="4">Catalyzes the NADPH-dependent reduction of ketopantoate into pantoic acid.</text>
</comment>
<evidence type="ECO:0000313" key="7">
    <source>
        <dbReference type="EMBL" id="GHJ89501.1"/>
    </source>
</evidence>
<dbReference type="InterPro" id="IPR013328">
    <property type="entry name" value="6PGD_dom2"/>
</dbReference>
<keyword evidence="3 4" id="KW-0560">Oxidoreductase</keyword>
<proteinExistence type="inferred from homology"/>